<dbReference type="Proteomes" id="UP000051581">
    <property type="component" value="Unassembled WGS sequence"/>
</dbReference>
<keyword evidence="6" id="KW-0175">Coiled coil</keyword>
<evidence type="ECO:0000313" key="8">
    <source>
        <dbReference type="EMBL" id="KRK90131.1"/>
    </source>
</evidence>
<dbReference type="InterPro" id="IPR010090">
    <property type="entry name" value="Phage_tape_meas"/>
</dbReference>
<evidence type="ECO:0000313" key="9">
    <source>
        <dbReference type="Proteomes" id="UP000051581"/>
    </source>
</evidence>
<accession>A0A0R1L8W1</accession>
<dbReference type="Pfam" id="PF18013">
    <property type="entry name" value="Phage_lysozyme2"/>
    <property type="match status" value="1"/>
</dbReference>
<evidence type="ECO:0000259" key="7">
    <source>
        <dbReference type="PROSITE" id="PS51935"/>
    </source>
</evidence>
<keyword evidence="5" id="KW-0788">Thiol protease</keyword>
<comment type="caution">
    <text evidence="8">The sequence shown here is derived from an EMBL/GenBank/DDBJ whole genome shotgun (WGS) entry which is preliminary data.</text>
</comment>
<dbReference type="PANTHER" id="PTHR37813">
    <property type="entry name" value="FELS-2 PROPHAGE PROTEIN"/>
    <property type="match status" value="1"/>
</dbReference>
<protein>
    <submittedName>
        <fullName evidence="8">Tail protein</fullName>
    </submittedName>
</protein>
<sequence>MATINDVMSTSIRLDAVQPARSLKTLTNYIKANTNAWRSQEVALKSSGDKLDALKTRYQGISEEIKGYNLKIDELKRRQSGLDQTTNQGSEKYAKYANQIAKAQEKIAGLNDQQSKAEKQFEYLNSGLSGLQRNYHNLNQVTNSYVDALKAQGKINQAGQVKLKGLKEGLNSLSDQYRLQNSELSKNSQAYKQAQLAYEKQQNVVNRLANDTHKNADEYVQEKEKLNQLKGSLDIANEAFNTQQVRVNKTATSLANVRSDVVKYDLQVGHMSDAMVRLGDKANIAKNKFKNSFGSIKGSLLGASVAMGTLGAAAFSGAKKATELQNVYKVNQNLLVTGGDKAKTAIKTVTEMQKDGAKYALKYGVSQKEIADQYQDLIKRGHTGAESLAVMKTELQASVASSDDFKDVVKVSSQAIEAFGMKTNNTAKMMHNTKRVVNALAYSADMTATDFHSLGKGMEYVGDSAHNADFSIEQTSAALGELSNHGLEADKAGTGLRKIITSLAAPTNSAMGALNEIGIKSTKIFQTANGNFKTLPAIFKIIEEHTKKLGGADTARIFKNVFGQTGMQAAQILAKYNGQLADLTNNVSKASKAGTYVQRLANKNAQTAQMSQKRFKQAWDQLSIMFGSKLLPYMTKAANQMTKLFGEKGFQKDIGKTATLTAHVAGGIANIGIFAIKHYEGVKRFGEALTAIWAVGKVYKYFKIFSDLTSVFSGQKLKVNRLTSAYDDQTLAIERNTKAKEANVDAGNGTSTIDDIADNAGGEGKVAEDAEKDGKIAVHDIDDTSKVTEDTGKIGRFAKLAEKFKGVSKLGKVVAGSVGVLDVLNSATDLIGMKKKSAGSHIGAATGSLGGTAAGAAIGTAILPGIGTAVGAGLGGLVGEGVGRKFGKAIQKGLSAQKIHTPKLSTKSSFKKLSDEATSYYKNREAQDKKNLQLLYKNGDITKKEYEKRLQVIKGEGSKANRLTLMSQKDQQAIAKYYAQSRQRLTESWNKKILKAENKYGKGSVQVEKLQKEKKEALEKQHLKFATKVTAKEAELHTTLAGQIKLSTNKIAKDYKTLTEKSKKYSKEKMIKLVANADEEQKSVSKKANDEYHSVYNAAWKKYKNTVKAADEEYKGNSSAAKAQRQKIIEEARKQRIGVINHANKQKNDSITKAKQQSDKVYDYAHNQNQKVTAQAVSQYESIKKNNSKTKDNYSLSWHGIWKSVGNWIGKLVNGMNKNAISAQNKVFKQYGGSQTLDQIPTVAWATGTGLLKNGLLTQPVLAKLNDGHDSPETHNKEIIVHADGQLEPVEGKDTHRFLEAGSGVLNATESKMLMALNGMQHFASGTGLFGGIGKLFKGIWGSLKQKLSALSHIANHSDATFKQVFQPNFGDIKGTVGKNFANMFGKRDKQQGSVWWDTAWNMLHGMVSEGGGQTDSAFLNEAKKLANSAHHRYSEGSNVRLGPNYYDCSGLVYETLKHMGITVPGGSTTVPEYNFSKPVSWKNAKTGDLAFFGRGGSQHVGIVVDNSGSGHMFSAENPKDGIKYSTIKGFGDFVGIRRVPGLIDKVKKSTKSHKQSSGLQTLVKSQLKHSGVWSWVSKNLKPLWQKLFGSLSSFGLSGDVAARAKTLAKALKKLDPRATKAGIAAILGNWEFESGLNPNARNSSGGASGLGQWLGGRLNHLKSYAHRHGENWRNAATQLKFALSDDSSDSSVFKRILEGHGSITSLASQFSEDWERGGYTGQHVNGAKKVANYLGYANGGLVDQEQLIKVAERNKPETIIPWDINKRGRAYELLADTMAHFKQTDQHTNQSSNSDGQAVKRLEAKFDTMIKLMSQLVDGQNNPIPAVVTDKQVFQAVNKHNKRTTAKNNWGRGVTFG</sequence>
<dbReference type="Gene3D" id="3.90.1720.10">
    <property type="entry name" value="endopeptidase domain like (from Nostoc punctiforme)"/>
    <property type="match status" value="1"/>
</dbReference>
<dbReference type="Gene3D" id="1.10.530.10">
    <property type="match status" value="1"/>
</dbReference>
<dbReference type="Gene3D" id="1.10.287.1490">
    <property type="match status" value="1"/>
</dbReference>
<evidence type="ECO:0000256" key="5">
    <source>
        <dbReference type="ARBA" id="ARBA00022807"/>
    </source>
</evidence>
<dbReference type="PATRIC" id="fig|1423808.3.peg.374"/>
<gene>
    <name evidence="8" type="ORF">FD17_GL000375</name>
</gene>
<comment type="similarity">
    <text evidence="1">Belongs to the peptidase C40 family.</text>
</comment>
<dbReference type="Pfam" id="PF00877">
    <property type="entry name" value="NLPC_P60"/>
    <property type="match status" value="1"/>
</dbReference>
<dbReference type="EMBL" id="AZEA01000001">
    <property type="protein sequence ID" value="KRK90131.1"/>
    <property type="molecule type" value="Genomic_DNA"/>
</dbReference>
<dbReference type="NCBIfam" id="TIGR01760">
    <property type="entry name" value="tape_meas_TP901"/>
    <property type="match status" value="1"/>
</dbReference>
<evidence type="ECO:0000256" key="1">
    <source>
        <dbReference type="ARBA" id="ARBA00007074"/>
    </source>
</evidence>
<proteinExistence type="inferred from homology"/>
<evidence type="ECO:0000256" key="2">
    <source>
        <dbReference type="ARBA" id="ARBA00022612"/>
    </source>
</evidence>
<dbReference type="RefSeq" id="WP_057823150.1">
    <property type="nucleotide sequence ID" value="NZ_AZEA01000001.1"/>
</dbReference>
<name>A0A0R1L8W1_9LACO</name>
<keyword evidence="3" id="KW-0645">Protease</keyword>
<keyword evidence="4" id="KW-0378">Hydrolase</keyword>
<feature type="coiled-coil region" evidence="6">
    <location>
        <begin position="191"/>
        <end position="239"/>
    </location>
</feature>
<reference evidence="8 9" key="1">
    <citation type="journal article" date="2015" name="Genome Announc.">
        <title>Expanding the biotechnology potential of lactobacilli through comparative genomics of 213 strains and associated genera.</title>
        <authorList>
            <person name="Sun Z."/>
            <person name="Harris H.M."/>
            <person name="McCann A."/>
            <person name="Guo C."/>
            <person name="Argimon S."/>
            <person name="Zhang W."/>
            <person name="Yang X."/>
            <person name="Jeffery I.B."/>
            <person name="Cooney J.C."/>
            <person name="Kagawa T.F."/>
            <person name="Liu W."/>
            <person name="Song Y."/>
            <person name="Salvetti E."/>
            <person name="Wrobel A."/>
            <person name="Rasinkangas P."/>
            <person name="Parkhill J."/>
            <person name="Rea M.C."/>
            <person name="O'Sullivan O."/>
            <person name="Ritari J."/>
            <person name="Douillard F.P."/>
            <person name="Paul Ross R."/>
            <person name="Yang R."/>
            <person name="Briner A.E."/>
            <person name="Felis G.E."/>
            <person name="de Vos W.M."/>
            <person name="Barrangou R."/>
            <person name="Klaenhammer T.R."/>
            <person name="Caufield P.W."/>
            <person name="Cui Y."/>
            <person name="Zhang H."/>
            <person name="O'Toole P.W."/>
        </authorList>
    </citation>
    <scope>NUCLEOTIDE SEQUENCE [LARGE SCALE GENOMIC DNA]</scope>
    <source>
        <strain evidence="8 9">DSM 19904</strain>
    </source>
</reference>
<dbReference type="SUPFAM" id="SSF54001">
    <property type="entry name" value="Cysteine proteinases"/>
    <property type="match status" value="1"/>
</dbReference>
<feature type="domain" description="NlpC/P60" evidence="7">
    <location>
        <begin position="1413"/>
        <end position="1541"/>
    </location>
</feature>
<dbReference type="GO" id="GO:0008234">
    <property type="term" value="F:cysteine-type peptidase activity"/>
    <property type="evidence" value="ECO:0007669"/>
    <property type="project" value="UniProtKB-KW"/>
</dbReference>
<organism evidence="8 9">
    <name type="scientific">Lentilactobacillus sunkii DSM 19904</name>
    <dbReference type="NCBI Taxonomy" id="1423808"/>
    <lineage>
        <taxon>Bacteria</taxon>
        <taxon>Bacillati</taxon>
        <taxon>Bacillota</taxon>
        <taxon>Bacilli</taxon>
        <taxon>Lactobacillales</taxon>
        <taxon>Lactobacillaceae</taxon>
        <taxon>Lentilactobacillus</taxon>
    </lineage>
</organism>
<feature type="coiled-coil region" evidence="6">
    <location>
        <begin position="51"/>
        <end position="120"/>
    </location>
</feature>
<dbReference type="InterPro" id="IPR000064">
    <property type="entry name" value="NLP_P60_dom"/>
</dbReference>
<evidence type="ECO:0000256" key="4">
    <source>
        <dbReference type="ARBA" id="ARBA00022801"/>
    </source>
</evidence>
<keyword evidence="9" id="KW-1185">Reference proteome</keyword>
<keyword evidence="2" id="KW-1188">Viral release from host cell</keyword>
<evidence type="ECO:0000256" key="6">
    <source>
        <dbReference type="SAM" id="Coils"/>
    </source>
</evidence>
<dbReference type="OrthoDB" id="2137849at2"/>
<evidence type="ECO:0000256" key="3">
    <source>
        <dbReference type="ARBA" id="ARBA00022670"/>
    </source>
</evidence>
<dbReference type="PANTHER" id="PTHR37813:SF1">
    <property type="entry name" value="FELS-2 PROPHAGE PROTEIN"/>
    <property type="match status" value="1"/>
</dbReference>
<dbReference type="GO" id="GO:0006508">
    <property type="term" value="P:proteolysis"/>
    <property type="evidence" value="ECO:0007669"/>
    <property type="project" value="UniProtKB-KW"/>
</dbReference>
<dbReference type="InterPro" id="IPR041219">
    <property type="entry name" value="Phage_lysozyme2"/>
</dbReference>
<dbReference type="Pfam" id="PF10145">
    <property type="entry name" value="PhageMin_Tail"/>
    <property type="match status" value="1"/>
</dbReference>
<dbReference type="InterPro" id="IPR038765">
    <property type="entry name" value="Papain-like_cys_pep_sf"/>
</dbReference>
<dbReference type="PROSITE" id="PS51935">
    <property type="entry name" value="NLPC_P60"/>
    <property type="match status" value="1"/>
</dbReference>